<dbReference type="EMBL" id="BMPQ01000026">
    <property type="protein sequence ID" value="GGL00455.1"/>
    <property type="molecule type" value="Genomic_DNA"/>
</dbReference>
<evidence type="ECO:0000256" key="1">
    <source>
        <dbReference type="ARBA" id="ARBA00004651"/>
    </source>
</evidence>
<dbReference type="GO" id="GO:0016787">
    <property type="term" value="F:hydrolase activity"/>
    <property type="evidence" value="ECO:0007669"/>
    <property type="project" value="UniProtKB-KW"/>
</dbReference>
<dbReference type="InterPro" id="IPR036938">
    <property type="entry name" value="PAP2/HPO_sf"/>
</dbReference>
<reference evidence="8" key="1">
    <citation type="journal article" date="2014" name="Int. J. Syst. Evol. Microbiol.">
        <title>Complete genome sequence of Corynebacterium casei LMG S-19264T (=DSM 44701T), isolated from a smear-ripened cheese.</title>
        <authorList>
            <consortium name="US DOE Joint Genome Institute (JGI-PGF)"/>
            <person name="Walter F."/>
            <person name="Albersmeier A."/>
            <person name="Kalinowski J."/>
            <person name="Ruckert C."/>
        </authorList>
    </citation>
    <scope>NUCLEOTIDE SEQUENCE</scope>
    <source>
        <strain evidence="8">JCM 3035</strain>
    </source>
</reference>
<dbReference type="RefSeq" id="WP_246568462.1">
    <property type="nucleotide sequence ID" value="NZ_BMPQ01000026.1"/>
</dbReference>
<name>A0A917VML3_9ACTN</name>
<evidence type="ECO:0000256" key="2">
    <source>
        <dbReference type="ARBA" id="ARBA00022475"/>
    </source>
</evidence>
<keyword evidence="4" id="KW-0378">Hydrolase</keyword>
<dbReference type="GO" id="GO:0005886">
    <property type="term" value="C:plasma membrane"/>
    <property type="evidence" value="ECO:0007669"/>
    <property type="project" value="UniProtKB-SubCell"/>
</dbReference>
<comment type="caution">
    <text evidence="8">The sequence shown here is derived from an EMBL/GenBank/DDBJ whole genome shotgun (WGS) entry which is preliminary data.</text>
</comment>
<comment type="subcellular location">
    <subcellularLocation>
        <location evidence="1">Cell membrane</location>
        <topology evidence="1">Multi-pass membrane protein</topology>
    </subcellularLocation>
</comment>
<dbReference type="Gene3D" id="1.20.144.10">
    <property type="entry name" value="Phosphatidic acid phosphatase type 2/haloperoxidase"/>
    <property type="match status" value="1"/>
</dbReference>
<keyword evidence="9" id="KW-1185">Reference proteome</keyword>
<proteinExistence type="predicted"/>
<gene>
    <name evidence="8" type="ORF">GCM10010094_71330</name>
</gene>
<dbReference type="AlphaFoldDB" id="A0A917VML3"/>
<evidence type="ECO:0000256" key="6">
    <source>
        <dbReference type="ARBA" id="ARBA00023136"/>
    </source>
</evidence>
<sequence length="192" mass="20080">MESALGGKSLVMGVMAGLRTADRRLARRAIAWGPPWVRQVAPAVEEAAEHTKLWWAAAAVMAATGRWRGRTAAAAGVTAMVTAQVLSNAVAKQLYRRRRPPQEWVPPKELRDRPDTSSFPSGHTAAAFAFAGAVATVWPAAGAACGVSAVTVAAERIHSGAHYPADVAAGGVIGLATVPLVRAAPHLLRRVL</sequence>
<organism evidence="8 9">
    <name type="scientific">Streptomyces flaveus</name>
    <dbReference type="NCBI Taxonomy" id="66370"/>
    <lineage>
        <taxon>Bacteria</taxon>
        <taxon>Bacillati</taxon>
        <taxon>Actinomycetota</taxon>
        <taxon>Actinomycetes</taxon>
        <taxon>Kitasatosporales</taxon>
        <taxon>Streptomycetaceae</taxon>
        <taxon>Streptomyces</taxon>
        <taxon>Streptomyces aurantiacus group</taxon>
    </lineage>
</organism>
<evidence type="ECO:0000313" key="8">
    <source>
        <dbReference type="EMBL" id="GGL00455.1"/>
    </source>
</evidence>
<keyword evidence="6" id="KW-0472">Membrane</keyword>
<protein>
    <submittedName>
        <fullName evidence="8">Phosphatase PAP2 family protein</fullName>
    </submittedName>
</protein>
<dbReference type="SUPFAM" id="SSF48317">
    <property type="entry name" value="Acid phosphatase/Vanadium-dependent haloperoxidase"/>
    <property type="match status" value="1"/>
</dbReference>
<dbReference type="SMART" id="SM00014">
    <property type="entry name" value="acidPPc"/>
    <property type="match status" value="1"/>
</dbReference>
<dbReference type="Pfam" id="PF01569">
    <property type="entry name" value="PAP2"/>
    <property type="match status" value="1"/>
</dbReference>
<keyword evidence="5" id="KW-1133">Transmembrane helix</keyword>
<keyword evidence="3" id="KW-0812">Transmembrane</keyword>
<evidence type="ECO:0000256" key="5">
    <source>
        <dbReference type="ARBA" id="ARBA00022989"/>
    </source>
</evidence>
<dbReference type="InterPro" id="IPR000326">
    <property type="entry name" value="PAP2/HPO"/>
</dbReference>
<dbReference type="CDD" id="cd01610">
    <property type="entry name" value="PAP2_like"/>
    <property type="match status" value="1"/>
</dbReference>
<evidence type="ECO:0000259" key="7">
    <source>
        <dbReference type="SMART" id="SM00014"/>
    </source>
</evidence>
<dbReference type="Proteomes" id="UP000637788">
    <property type="component" value="Unassembled WGS sequence"/>
</dbReference>
<evidence type="ECO:0000256" key="4">
    <source>
        <dbReference type="ARBA" id="ARBA00022801"/>
    </source>
</evidence>
<evidence type="ECO:0000313" key="9">
    <source>
        <dbReference type="Proteomes" id="UP000637788"/>
    </source>
</evidence>
<keyword evidence="2" id="KW-1003">Cell membrane</keyword>
<feature type="domain" description="Phosphatidic acid phosphatase type 2/haloperoxidase" evidence="7">
    <location>
        <begin position="72"/>
        <end position="182"/>
    </location>
</feature>
<evidence type="ECO:0000256" key="3">
    <source>
        <dbReference type="ARBA" id="ARBA00022692"/>
    </source>
</evidence>
<dbReference type="PANTHER" id="PTHR14969:SF62">
    <property type="entry name" value="DECAPRENYLPHOSPHORYL-5-PHOSPHORIBOSE PHOSPHATASE RV3807C-RELATED"/>
    <property type="match status" value="1"/>
</dbReference>
<accession>A0A917VML3</accession>
<dbReference type="PANTHER" id="PTHR14969">
    <property type="entry name" value="SPHINGOSINE-1-PHOSPHATE PHOSPHOHYDROLASE"/>
    <property type="match status" value="1"/>
</dbReference>
<reference evidence="8" key="2">
    <citation type="submission" date="2020-09" db="EMBL/GenBank/DDBJ databases">
        <authorList>
            <person name="Sun Q."/>
            <person name="Ohkuma M."/>
        </authorList>
    </citation>
    <scope>NUCLEOTIDE SEQUENCE</scope>
    <source>
        <strain evidence="8">JCM 3035</strain>
    </source>
</reference>